<feature type="domain" description="U3 small nucleolar RNA-associated protein 20 N-terminal" evidence="2">
    <location>
        <begin position="893"/>
        <end position="1541"/>
    </location>
</feature>
<dbReference type="Pfam" id="PF23099">
    <property type="entry name" value="UTP20_C"/>
    <property type="match status" value="1"/>
</dbReference>
<protein>
    <submittedName>
        <fullName evidence="5">Small subunit processome component 20-like protein</fullName>
    </submittedName>
</protein>
<accession>A0A0V1M5C6</accession>
<dbReference type="InterPro" id="IPR052575">
    <property type="entry name" value="SSU_processome_comp_20"/>
</dbReference>
<dbReference type="Proteomes" id="UP000054843">
    <property type="component" value="Unassembled WGS sequence"/>
</dbReference>
<evidence type="ECO:0000259" key="3">
    <source>
        <dbReference type="Pfam" id="PF20416"/>
    </source>
</evidence>
<evidence type="ECO:0000313" key="6">
    <source>
        <dbReference type="Proteomes" id="UP000054843"/>
    </source>
</evidence>
<dbReference type="OrthoDB" id="360653at2759"/>
<dbReference type="PANTHER" id="PTHR17695">
    <property type="entry name" value="SMALL SUBUNIT PROCESSOME COMPONENT 20 HOMOLOG"/>
    <property type="match status" value="1"/>
</dbReference>
<organism evidence="5 6">
    <name type="scientific">Trichinella papuae</name>
    <dbReference type="NCBI Taxonomy" id="268474"/>
    <lineage>
        <taxon>Eukaryota</taxon>
        <taxon>Metazoa</taxon>
        <taxon>Ecdysozoa</taxon>
        <taxon>Nematoda</taxon>
        <taxon>Enoplea</taxon>
        <taxon>Dorylaimia</taxon>
        <taxon>Trichinellida</taxon>
        <taxon>Trichinellidae</taxon>
        <taxon>Trichinella</taxon>
    </lineage>
</organism>
<proteinExistence type="predicted"/>
<feature type="region of interest" description="Disordered" evidence="1">
    <location>
        <begin position="2706"/>
        <end position="2736"/>
    </location>
</feature>
<dbReference type="PANTHER" id="PTHR17695:SF11">
    <property type="entry name" value="SMALL SUBUNIT PROCESSOME COMPONENT 20 HOMOLOG"/>
    <property type="match status" value="1"/>
</dbReference>
<feature type="compositionally biased region" description="Basic and acidic residues" evidence="1">
    <location>
        <begin position="2722"/>
        <end position="2736"/>
    </location>
</feature>
<dbReference type="InterPro" id="IPR057525">
    <property type="entry name" value="UTP20_C"/>
</dbReference>
<feature type="compositionally biased region" description="Basic residues" evidence="1">
    <location>
        <begin position="2706"/>
        <end position="2716"/>
    </location>
</feature>
<feature type="domain" description="U3 small nucleolar RNA-associated protein 20" evidence="3">
    <location>
        <begin position="1757"/>
        <end position="1976"/>
    </location>
</feature>
<gene>
    <name evidence="5" type="primary">Utp20</name>
    <name evidence="5" type="ORF">T10_3169</name>
</gene>
<evidence type="ECO:0000259" key="4">
    <source>
        <dbReference type="Pfam" id="PF23099"/>
    </source>
</evidence>
<dbReference type="STRING" id="268474.A0A0V1M5C6"/>
<feature type="domain" description="U3 small nucleolar RNA-associated protein 20 C-terminal" evidence="4">
    <location>
        <begin position="2463"/>
        <end position="2709"/>
    </location>
</feature>
<dbReference type="InterPro" id="IPR046523">
    <property type="entry name" value="UTP20_dom"/>
</dbReference>
<dbReference type="Pfam" id="PF07539">
    <property type="entry name" value="UTP20_N"/>
    <property type="match status" value="1"/>
</dbReference>
<evidence type="ECO:0000313" key="5">
    <source>
        <dbReference type="EMBL" id="KRZ66982.1"/>
    </source>
</evidence>
<dbReference type="InterPro" id="IPR011430">
    <property type="entry name" value="UTP20_N"/>
</dbReference>
<dbReference type="Pfam" id="PF20416">
    <property type="entry name" value="UTP20"/>
    <property type="match status" value="1"/>
</dbReference>
<keyword evidence="6" id="KW-1185">Reference proteome</keyword>
<sequence>MKHHKSENKFRFIGFNERIKNIHVDITRQCRSFETAPDDEETFFAQTLAKQSELNYSKEFSDFLQDISTLAINTYPLLIFHKDEILRKLKKHLLEKNLNNISSLLELCIAVCRDLHDEFQPHFWEIFEIICDILSVYNDPDVLEACFSTLAYLLKFSWRRMIHNSRDVFQHFQHLLSHTKEYIRRFSAEALVFFIRKAADFGDIVEYCLRKIGEDNTLLLGMAELFIQCIIGPQNSFHGKAKKVRNVHVTHMMQTLLSFVHISSLKETAFALLCQVNIALVQHAVVDTAATIFDCILDEGDCFFNKLRNDSAALDFKVAYLMDLTSVWIEMKQGCLVPFETKEKILISGNGGTLEWKIFNSFINLGRRIFQSPDVRIKCTILGDFLNLLVDVGAQFEHAVLIMPDSLFAVEVYQCRIIRFFASYMDRYLIENEIFKNCRLLASLCKMSSLAEAYAVVNGQWPVAARRLFTPLQKGRIVNLLDLIFSKFSEQLALAGWDKDKGQIEILLPYLICAALIYPMVTMDRDEHVALANVTTSLALSSLVVGKEYSLALRCLFKAVHQVKESAKLSEIVICLAERMLANLHTGTGVTFYLEATVSCVEYLNDRLSNFDLQLEVIESACRAAISNLWLSDVGTRVLSLRLLRHLCTLSRCWVGVDFADLCLEAESVPATIHQYRQRLLVYMKICSLCKSASEKKKKVLRNWSLTVLVLRFLVGQFHVNLSLLWNHVIEAIETTMLQMANDADQCWTVLVEALQFGTANLANNNTSEQCSNVDSLQFKDDVLSVAISDRLVGQENSREDFVNFRHLVWLALEKLATSSPAPSGQAKRIADSALSWFNAEYQFNDTNTIWFDNSRVDLPCDNDEGGVTTTKRQTDAAGMKLQVKTAVAALNTLFKLSKNHRQLFVGLQSVCTRLLRQTKREVQTAALNCMLGIIDDDLETYRPHLSCLLTGDNFRDKLINLAYHFDQLAVEEAGRRRRLATVLLNLVYGLLRRSKGSADLRHLSQLFAFLAYCNSDELSEFLGMVISPIGCHMQHCNVERTIQALDSVFEGRTAADLRHGILSEIVEFLNQTMENVVADRMDEKCQRQIFHAALILQAIVNWIQLTGDNDDDGQENDNVNQMREDHVRRKRGKKIRKQLQKFFVKFFTKFGEYPFLNVELQLLFKLVVWPALVDNVRGDAIASCLCKLFVVWSESELLWPLLYCSQLCDRSPVDCLLSALGNVKAPAAVHRCAIDLVDGLLKLAADSKSPPPLPAPAAPSQWTNCPIGNFVQKHWHVVDGQHRQPDHFVEKYAKVIIAYCKEDVDRSEHRRPIDERKLDILCRLCDRLNVASACASSLITSLFEQLQFRAVDGQVVSIQNCSSNKLRQREEEVQLILLSALLRLLKHSDDTLQYLDYVVNLYATVRQRSVRTYLQEVFNVIVADDAEYEKLCQIINELNSWNKRQFEELDYDRRLAAHQQANNFIYEVSKRALKPTLIVLLYNCFHFIELVEDLSLRNNATHTAEQCFHCMSTRLDQDEWNSILNNSVLPYLRNALKNKNDIIRNSFVGILRSCVLKFAIVHDQLKPLLQLVDNLDLELDFFENIRHIQLHRRARALRRLCDQLQCSPSSSDLNTTIRAQQIRLYILPLINAYLSDEAFHNKHPSLIDECVRLIGCYCRLANWTSYSCILRKYLHKLKIDLNNQKLLTRIVVSILDSFHFNLNLPWSQRRRQVAESLSKTILPKLKAALLIGSGGAIHQVDKMMHRRRAGKLKLSNETDELIRVPIALAMIKLLIKLPAQIASSDISSTILKVCNMLKSRWLEVRNLARKTLCSMLNSLGSAYLAVVLKELRGTLNRGFQMHVLCYTVHVLLEMTITAENFLQHALDAASLRDILEICHAELFGSVAEEKRVKEVLRSVWEAKTVKVFNTYAIIGRFVSKHNLFDVLTPLKEVLKQSPSHETLKKISNCLKQFALGVSKNTNLTVETLMVFCYEVLNDGLQALCKSDCEGHQQIEKGKSLRPVHSFLFPPQPGRRGFAVKVSKRTNMHLLISFALDVLLSLLRAGKLSAVESESLSLLDPFVDNLILCLNAVYPKIINVALRCLTNIVKYPLLSLEKNIDSLVKTVFTLLQNYACLGDACRGDSQDVLRNCFKLITAVIVYTGGKAVNAEQMDILLRYSEQDLADTQKQATAFSVVKAIFAKRHYSSTVEAILSKLQNLSITSGLEHVRVQCRQAIGVYFKFNCKKKGKKLFVKVVEFYCVQLDYAEESGRVSALEMLEMLLSMAKSNLLPKIDMVVFLHLSARLQIDQSERCRNIIALAIKKLISRVSREKFTEMFNVTLDWLGEDEIALKQTGALCLSLLFDENREELIEKMPIAMQMIFSQFQKYLHFSFPAAAAAAAAAAAVNSADDDDQKKSDTKMTLQKSTSDDRCIDHFLFALLNLCQKIIKAVPLDGDHFTCKWLPFRETLIEILLKTLLYPHVWVRTSASQFLGCCLFFIVNSNNHQDKSIGESDRWNNVLFEFCEKLFEQLKMHHNNEELIEQSVKNLVFIAKQTPDYYNVASDQSKQKAERELLKGTGTKKMFCLSWMIKRLIRLSRMELVKNAKLSLLRSFVFKWIAAVALQCNDTTLRNNLHTFLPALYRELTIADNDGSENLKILSASVCEIVQNRVGLDAFSTEWNRCQTFAAAKRLERKRRLATEVLSDPVEAAKRRIKRQKLKIIAKKKRRTTPRNKLHSSSNNEHETEMLVEHETFE</sequence>
<dbReference type="InterPro" id="IPR016024">
    <property type="entry name" value="ARM-type_fold"/>
</dbReference>
<dbReference type="InterPro" id="IPR011989">
    <property type="entry name" value="ARM-like"/>
</dbReference>
<dbReference type="GO" id="GO:0030686">
    <property type="term" value="C:90S preribosome"/>
    <property type="evidence" value="ECO:0007669"/>
    <property type="project" value="TreeGrafter"/>
</dbReference>
<dbReference type="Gene3D" id="1.25.10.10">
    <property type="entry name" value="Leucine-rich Repeat Variant"/>
    <property type="match status" value="2"/>
</dbReference>
<dbReference type="SUPFAM" id="SSF48371">
    <property type="entry name" value="ARM repeat"/>
    <property type="match status" value="2"/>
</dbReference>
<reference evidence="5 6" key="1">
    <citation type="submission" date="2015-01" db="EMBL/GenBank/DDBJ databases">
        <title>Evolution of Trichinella species and genotypes.</title>
        <authorList>
            <person name="Korhonen P.K."/>
            <person name="Edoardo P."/>
            <person name="Giuseppe L.R."/>
            <person name="Gasser R.B."/>
        </authorList>
    </citation>
    <scope>NUCLEOTIDE SEQUENCE [LARGE SCALE GENOMIC DNA]</scope>
    <source>
        <strain evidence="5">ISS1980</strain>
    </source>
</reference>
<dbReference type="EMBL" id="JYDO01000215">
    <property type="protein sequence ID" value="KRZ66982.1"/>
    <property type="molecule type" value="Genomic_DNA"/>
</dbReference>
<evidence type="ECO:0000259" key="2">
    <source>
        <dbReference type="Pfam" id="PF07539"/>
    </source>
</evidence>
<name>A0A0V1M5C6_9BILA</name>
<comment type="caution">
    <text evidence="5">The sequence shown here is derived from an EMBL/GenBank/DDBJ whole genome shotgun (WGS) entry which is preliminary data.</text>
</comment>
<dbReference type="GO" id="GO:0032040">
    <property type="term" value="C:small-subunit processome"/>
    <property type="evidence" value="ECO:0007669"/>
    <property type="project" value="TreeGrafter"/>
</dbReference>
<evidence type="ECO:0000256" key="1">
    <source>
        <dbReference type="SAM" id="MobiDB-lite"/>
    </source>
</evidence>